<dbReference type="EnsemblMetazoa" id="GAUT043940-RA">
    <property type="protein sequence ID" value="GAUT043940-PA"/>
    <property type="gene ID" value="GAUT043940"/>
</dbReference>
<proteinExistence type="predicted"/>
<dbReference type="Proteomes" id="UP000078200">
    <property type="component" value="Unassembled WGS sequence"/>
</dbReference>
<name>A0A1A9VQ26_GLOAU</name>
<keyword evidence="2" id="KW-1185">Reference proteome</keyword>
<dbReference type="VEuPathDB" id="VectorBase:GAUT043940"/>
<sequence length="148" mass="15873">MDCCFFNCKFRKSADELFCFVAGAMDRHISNALASGESNSTILTSARMGCVGPALSVIYILNICYAVLTHVPQKSTSYHQIGGTYIEPTAFGAQVVNFTTKVLASHSGFPQIAILQYTHSSAITQIAGGHLAGRAHTHATATLNIIKY</sequence>
<accession>A0A1A9VQ26</accession>
<evidence type="ECO:0000313" key="1">
    <source>
        <dbReference type="EnsemblMetazoa" id="GAUT043940-PA"/>
    </source>
</evidence>
<dbReference type="AlphaFoldDB" id="A0A1A9VQ26"/>
<organism evidence="1 2">
    <name type="scientific">Glossina austeni</name>
    <name type="common">Savannah tsetse fly</name>
    <dbReference type="NCBI Taxonomy" id="7395"/>
    <lineage>
        <taxon>Eukaryota</taxon>
        <taxon>Metazoa</taxon>
        <taxon>Ecdysozoa</taxon>
        <taxon>Arthropoda</taxon>
        <taxon>Hexapoda</taxon>
        <taxon>Insecta</taxon>
        <taxon>Pterygota</taxon>
        <taxon>Neoptera</taxon>
        <taxon>Endopterygota</taxon>
        <taxon>Diptera</taxon>
        <taxon>Brachycera</taxon>
        <taxon>Muscomorpha</taxon>
        <taxon>Hippoboscoidea</taxon>
        <taxon>Glossinidae</taxon>
        <taxon>Glossina</taxon>
    </lineage>
</organism>
<protein>
    <submittedName>
        <fullName evidence="1">Uncharacterized protein</fullName>
    </submittedName>
</protein>
<evidence type="ECO:0000313" key="2">
    <source>
        <dbReference type="Proteomes" id="UP000078200"/>
    </source>
</evidence>
<reference evidence="1" key="1">
    <citation type="submission" date="2020-05" db="UniProtKB">
        <authorList>
            <consortium name="EnsemblMetazoa"/>
        </authorList>
    </citation>
    <scope>IDENTIFICATION</scope>
    <source>
        <strain evidence="1">TTRI</strain>
    </source>
</reference>